<dbReference type="OrthoDB" id="550575at2759"/>
<dbReference type="Pfam" id="PF13516">
    <property type="entry name" value="LRR_6"/>
    <property type="match status" value="1"/>
</dbReference>
<dbReference type="Proteomes" id="UP000789759">
    <property type="component" value="Unassembled WGS sequence"/>
</dbReference>
<protein>
    <submittedName>
        <fullName evidence="1">3571_t:CDS:1</fullName>
    </submittedName>
</protein>
<dbReference type="EMBL" id="CAJVQA010008753">
    <property type="protein sequence ID" value="CAG8676655.1"/>
    <property type="molecule type" value="Genomic_DNA"/>
</dbReference>
<evidence type="ECO:0000313" key="2">
    <source>
        <dbReference type="Proteomes" id="UP000789759"/>
    </source>
</evidence>
<dbReference type="InterPro" id="IPR032675">
    <property type="entry name" value="LRR_dom_sf"/>
</dbReference>
<proteinExistence type="predicted"/>
<sequence>FKSSVDISDKTLIKIASSYPNLKHLNLWDNRIITDEGLCQIAQSYNKLEYLNISYSYWITDRTVSCILNSCSNLRCLEYLDFAYVMAFRNNSLIVAIIGSSPNLKYLIFLVVEVVASTCHKLEYLDLGRVGGGNTSNEQNLEENPMSSYLPLPNPIFTDIIDESDFISAFRFLEISMCSNKLLKKIGSIISRKLTPEKKNNKFVREETTAPLGLIIIPPTFFSNIKNNACLSNKKSIMIPTKVLIEKSNPKTHNYILLGNNWFYDRKYNNDELQTYIPEIVIDTEDAFAIISVNKRDIHDFYKILPRKSKDSLYCRSNISITSDSSTSNVDSISSSSLAYALHNGASISDTNLIIL</sequence>
<evidence type="ECO:0000313" key="1">
    <source>
        <dbReference type="EMBL" id="CAG8676655.1"/>
    </source>
</evidence>
<dbReference type="InterPro" id="IPR006553">
    <property type="entry name" value="Leu-rich_rpt_Cys-con_subtyp"/>
</dbReference>
<gene>
    <name evidence="1" type="ORF">CPELLU_LOCUS10556</name>
</gene>
<dbReference type="PANTHER" id="PTHR13318">
    <property type="entry name" value="PARTNER OF PAIRED, ISOFORM B-RELATED"/>
    <property type="match status" value="1"/>
</dbReference>
<keyword evidence="2" id="KW-1185">Reference proteome</keyword>
<dbReference type="SUPFAM" id="SSF52047">
    <property type="entry name" value="RNI-like"/>
    <property type="match status" value="1"/>
</dbReference>
<comment type="caution">
    <text evidence="1">The sequence shown here is derived from an EMBL/GenBank/DDBJ whole genome shotgun (WGS) entry which is preliminary data.</text>
</comment>
<organism evidence="1 2">
    <name type="scientific">Cetraspora pellucida</name>
    <dbReference type="NCBI Taxonomy" id="1433469"/>
    <lineage>
        <taxon>Eukaryota</taxon>
        <taxon>Fungi</taxon>
        <taxon>Fungi incertae sedis</taxon>
        <taxon>Mucoromycota</taxon>
        <taxon>Glomeromycotina</taxon>
        <taxon>Glomeromycetes</taxon>
        <taxon>Diversisporales</taxon>
        <taxon>Gigasporaceae</taxon>
        <taxon>Cetraspora</taxon>
    </lineage>
</organism>
<dbReference type="SMART" id="SM00367">
    <property type="entry name" value="LRR_CC"/>
    <property type="match status" value="2"/>
</dbReference>
<dbReference type="InterPro" id="IPR001611">
    <property type="entry name" value="Leu-rich_rpt"/>
</dbReference>
<dbReference type="AlphaFoldDB" id="A0A9N9HFJ7"/>
<dbReference type="Gene3D" id="3.80.10.10">
    <property type="entry name" value="Ribonuclease Inhibitor"/>
    <property type="match status" value="1"/>
</dbReference>
<reference evidence="1" key="1">
    <citation type="submission" date="2021-06" db="EMBL/GenBank/DDBJ databases">
        <authorList>
            <person name="Kallberg Y."/>
            <person name="Tangrot J."/>
            <person name="Rosling A."/>
        </authorList>
    </citation>
    <scope>NUCLEOTIDE SEQUENCE</scope>
    <source>
        <strain evidence="1">FL966</strain>
    </source>
</reference>
<feature type="non-terminal residue" evidence="1">
    <location>
        <position position="356"/>
    </location>
</feature>
<accession>A0A9N9HFJ7</accession>
<dbReference type="GO" id="GO:0019005">
    <property type="term" value="C:SCF ubiquitin ligase complex"/>
    <property type="evidence" value="ECO:0007669"/>
    <property type="project" value="TreeGrafter"/>
</dbReference>
<dbReference type="GO" id="GO:0031146">
    <property type="term" value="P:SCF-dependent proteasomal ubiquitin-dependent protein catabolic process"/>
    <property type="evidence" value="ECO:0007669"/>
    <property type="project" value="TreeGrafter"/>
</dbReference>
<name>A0A9N9HFJ7_9GLOM</name>